<dbReference type="InterPro" id="IPR042188">
    <property type="entry name" value="MmgE/PrpD_sf_2"/>
</dbReference>
<dbReference type="InterPro" id="IPR036148">
    <property type="entry name" value="MmgE/PrpD_sf"/>
</dbReference>
<dbReference type="InterPro" id="IPR045337">
    <property type="entry name" value="MmgE_PrpD_C"/>
</dbReference>
<protein>
    <recommendedName>
        <fullName evidence="5">2-methylcitrate dehydratase</fullName>
        <ecNumber evidence="4">4.2.1.79</ecNumber>
    </recommendedName>
</protein>
<dbReference type="EMBL" id="BSOA01000008">
    <property type="protein sequence ID" value="GLQ87624.1"/>
    <property type="molecule type" value="Genomic_DNA"/>
</dbReference>
<evidence type="ECO:0000256" key="4">
    <source>
        <dbReference type="ARBA" id="ARBA00013124"/>
    </source>
</evidence>
<dbReference type="InterPro" id="IPR012705">
    <property type="entry name" value="2Me_IsoCit_deHydtase_PrpD"/>
</dbReference>
<comment type="catalytic activity">
    <reaction evidence="1">
        <text>(2S,3S)-2-methylcitrate = 2-methyl-cis-aconitate + H2O</text>
        <dbReference type="Rhea" id="RHEA:17725"/>
        <dbReference type="ChEBI" id="CHEBI:15377"/>
        <dbReference type="ChEBI" id="CHEBI:57872"/>
        <dbReference type="ChEBI" id="CHEBI:58853"/>
        <dbReference type="EC" id="4.2.1.79"/>
    </reaction>
</comment>
<evidence type="ECO:0000259" key="8">
    <source>
        <dbReference type="Pfam" id="PF03972"/>
    </source>
</evidence>
<organism evidence="10 11">
    <name type="scientific">Dyella flagellata</name>
    <dbReference type="NCBI Taxonomy" id="1867833"/>
    <lineage>
        <taxon>Bacteria</taxon>
        <taxon>Pseudomonadati</taxon>
        <taxon>Pseudomonadota</taxon>
        <taxon>Gammaproteobacteria</taxon>
        <taxon>Lysobacterales</taxon>
        <taxon>Rhodanobacteraceae</taxon>
        <taxon>Dyella</taxon>
    </lineage>
</organism>
<reference evidence="11" key="1">
    <citation type="journal article" date="2019" name="Int. J. Syst. Evol. Microbiol.">
        <title>The Global Catalogue of Microorganisms (GCM) 10K type strain sequencing project: providing services to taxonomists for standard genome sequencing and annotation.</title>
        <authorList>
            <consortium name="The Broad Institute Genomics Platform"/>
            <consortium name="The Broad Institute Genome Sequencing Center for Infectious Disease"/>
            <person name="Wu L."/>
            <person name="Ma J."/>
        </authorList>
    </citation>
    <scope>NUCLEOTIDE SEQUENCE [LARGE SCALE GENOMIC DNA]</scope>
    <source>
        <strain evidence="11">NBRC 111981</strain>
    </source>
</reference>
<dbReference type="Pfam" id="PF03972">
    <property type="entry name" value="MmgE_PrpD_N"/>
    <property type="match status" value="1"/>
</dbReference>
<feature type="domain" description="MmgE/PrpD C-terminal" evidence="9">
    <location>
        <begin position="330"/>
        <end position="501"/>
    </location>
</feature>
<evidence type="ECO:0000256" key="7">
    <source>
        <dbReference type="ARBA" id="ARBA00023239"/>
    </source>
</evidence>
<evidence type="ECO:0000256" key="5">
    <source>
        <dbReference type="ARBA" id="ARBA00017240"/>
    </source>
</evidence>
<evidence type="ECO:0000256" key="6">
    <source>
        <dbReference type="ARBA" id="ARBA00022532"/>
    </source>
</evidence>
<dbReference type="EC" id="4.2.1.79" evidence="4"/>
<accession>A0ABQ5X8Q0</accession>
<keyword evidence="11" id="KW-1185">Reference proteome</keyword>
<dbReference type="Pfam" id="PF19305">
    <property type="entry name" value="MmgE_PrpD_C"/>
    <property type="match status" value="1"/>
</dbReference>
<dbReference type="InterPro" id="IPR045336">
    <property type="entry name" value="MmgE_PrpD_N"/>
</dbReference>
<evidence type="ECO:0000313" key="11">
    <source>
        <dbReference type="Proteomes" id="UP001156627"/>
    </source>
</evidence>
<dbReference type="NCBIfam" id="NF006943">
    <property type="entry name" value="PRK09425.1"/>
    <property type="match status" value="1"/>
</dbReference>
<evidence type="ECO:0000256" key="2">
    <source>
        <dbReference type="ARBA" id="ARBA00005026"/>
    </source>
</evidence>
<comment type="caution">
    <text evidence="10">The sequence shown here is derived from an EMBL/GenBank/DDBJ whole genome shotgun (WGS) entry which is preliminary data.</text>
</comment>
<dbReference type="SUPFAM" id="SSF103378">
    <property type="entry name" value="2-methylcitrate dehydratase PrpD"/>
    <property type="match status" value="1"/>
</dbReference>
<proteinExistence type="inferred from homology"/>
<evidence type="ECO:0000256" key="3">
    <source>
        <dbReference type="ARBA" id="ARBA00006174"/>
    </source>
</evidence>
<gene>
    <name evidence="10" type="primary">prpD</name>
    <name evidence="10" type="ORF">GCM10007898_11900</name>
</gene>
<dbReference type="InterPro" id="IPR042183">
    <property type="entry name" value="MmgE/PrpD_sf_1"/>
</dbReference>
<dbReference type="InterPro" id="IPR005656">
    <property type="entry name" value="MmgE_PrpD"/>
</dbReference>
<comment type="pathway">
    <text evidence="2">Organic acid metabolism; propanoate degradation.</text>
</comment>
<dbReference type="Gene3D" id="3.30.1330.120">
    <property type="entry name" value="2-methylcitrate dehydratase PrpD"/>
    <property type="match status" value="1"/>
</dbReference>
<dbReference type="NCBIfam" id="TIGR02330">
    <property type="entry name" value="prpD"/>
    <property type="match status" value="1"/>
</dbReference>
<name>A0ABQ5X8Q0_9GAMM</name>
<evidence type="ECO:0000313" key="10">
    <source>
        <dbReference type="EMBL" id="GLQ87624.1"/>
    </source>
</evidence>
<evidence type="ECO:0000259" key="9">
    <source>
        <dbReference type="Pfam" id="PF19305"/>
    </source>
</evidence>
<dbReference type="PANTHER" id="PTHR16943:SF8">
    <property type="entry name" value="2-METHYLCITRATE DEHYDRATASE"/>
    <property type="match status" value="1"/>
</dbReference>
<comment type="similarity">
    <text evidence="3">Belongs to the PrpD family.</text>
</comment>
<keyword evidence="7" id="KW-0456">Lyase</keyword>
<feature type="domain" description="MmgE/PrpD N-terminal" evidence="8">
    <location>
        <begin position="60"/>
        <end position="312"/>
    </location>
</feature>
<dbReference type="PANTHER" id="PTHR16943">
    <property type="entry name" value="2-METHYLCITRATE DEHYDRATASE-RELATED"/>
    <property type="match status" value="1"/>
</dbReference>
<dbReference type="Gene3D" id="1.10.4100.10">
    <property type="entry name" value="2-methylcitrate dehydratase PrpD"/>
    <property type="match status" value="1"/>
</dbReference>
<evidence type="ECO:0000256" key="1">
    <source>
        <dbReference type="ARBA" id="ARBA00000096"/>
    </source>
</evidence>
<sequence length="523" mass="57662">MDRTILGGSVGQVKHMQRLCSMSGWWFPATIALFPYREIPMSAHDIRSAKRPDPDQPMVDIANYVADYRIDSTEAYDTARYMLLDSLATAMMAMKFPECVKHLGPVVPGATLPGGARVPGTSHELDPVQAAFAIGTQVRWLDFNDTWLAAEWGHPSDNLGAILAVADYLSRKAGSEGGKALSVRDVLTYAIKAHEIQGCYALLNSFNRVGQDHVILVRLASTAVATAMLGGSKEQIVTAVSHSWIDNGALRTYRHAPNAGPRKSWAAGDACRRAVTHAINAVYRGVVDYPSALTAKTWGYYDVAFKGKSFEFERPFGSYVMENVLFKISFPAEFHAQTAVECAMQLHAQVAGKLDQIEKVVIETQEAGCRIIDKTGPLANYADRDHCIQYMVAVPLIFGRLTADDYNDDVAADPRIDALREKMVVTENPQFTKDYFDPEKRYIGNSVQVFFKDGSSSEKVSIDYPIGHRKRRAEGIPVLLKKFEAAMRGHLPSHKVKAILEATADPAKLDAMPIQAFLGLFTL</sequence>
<dbReference type="Proteomes" id="UP001156627">
    <property type="component" value="Unassembled WGS sequence"/>
</dbReference>
<keyword evidence="6" id="KW-0816">Tricarboxylic acid cycle</keyword>